<evidence type="ECO:0000313" key="5">
    <source>
        <dbReference type="EMBL" id="AEW03667.1"/>
    </source>
</evidence>
<dbReference type="GO" id="GO:0016747">
    <property type="term" value="F:acyltransferase activity, transferring groups other than amino-acyl groups"/>
    <property type="evidence" value="ECO:0007669"/>
    <property type="project" value="InterPro"/>
</dbReference>
<keyword evidence="1" id="KW-0436">Ligase</keyword>
<dbReference type="SUPFAM" id="SSF51735">
    <property type="entry name" value="NAD(P)-binding Rossmann-fold domains"/>
    <property type="match status" value="1"/>
</dbReference>
<feature type="domain" description="N-acetyltransferase" evidence="4">
    <location>
        <begin position="12"/>
        <end position="166"/>
    </location>
</feature>
<dbReference type="PANTHER" id="PTHR43334">
    <property type="entry name" value="ACETATE--COA LIGASE [ADP-FORMING]"/>
    <property type="match status" value="1"/>
</dbReference>
<accession>G8TVM8</accession>
<dbReference type="Proteomes" id="UP000005439">
    <property type="component" value="Chromosome"/>
</dbReference>
<evidence type="ECO:0000256" key="2">
    <source>
        <dbReference type="ARBA" id="ARBA00022741"/>
    </source>
</evidence>
<dbReference type="InterPro" id="IPR032875">
    <property type="entry name" value="Succ_CoA_lig_flav_dom"/>
</dbReference>
<dbReference type="InterPro" id="IPR051538">
    <property type="entry name" value="Acyl-CoA_Synth/Transferase"/>
</dbReference>
<dbReference type="AlphaFoldDB" id="G8TVM8"/>
<evidence type="ECO:0000256" key="3">
    <source>
        <dbReference type="ARBA" id="ARBA00022840"/>
    </source>
</evidence>
<dbReference type="SUPFAM" id="SSF52210">
    <property type="entry name" value="Succinyl-CoA synthetase domains"/>
    <property type="match status" value="2"/>
</dbReference>
<keyword evidence="3" id="KW-0067">ATP-binding</keyword>
<dbReference type="KEGG" id="sap:Sulac_0094"/>
<name>G8TVM8_SULAD</name>
<reference evidence="6" key="1">
    <citation type="submission" date="2011-12" db="EMBL/GenBank/DDBJ databases">
        <title>The complete genome of chromosome of Sulfobacillus acidophilus DSM 10332.</title>
        <authorList>
            <person name="Lucas S."/>
            <person name="Han J."/>
            <person name="Lapidus A."/>
            <person name="Bruce D."/>
            <person name="Goodwin L."/>
            <person name="Pitluck S."/>
            <person name="Peters L."/>
            <person name="Kyrpides N."/>
            <person name="Mavromatis K."/>
            <person name="Ivanova N."/>
            <person name="Mikhailova N."/>
            <person name="Chertkov O."/>
            <person name="Saunders E."/>
            <person name="Detter J.C."/>
            <person name="Tapia R."/>
            <person name="Han C."/>
            <person name="Land M."/>
            <person name="Hauser L."/>
            <person name="Markowitz V."/>
            <person name="Cheng J.-F."/>
            <person name="Hugenholtz P."/>
            <person name="Woyke T."/>
            <person name="Wu D."/>
            <person name="Pukall R."/>
            <person name="Gehrich-Schroeter G."/>
            <person name="Schneider S."/>
            <person name="Klenk H.-P."/>
            <person name="Eisen J.A."/>
        </authorList>
    </citation>
    <scope>NUCLEOTIDE SEQUENCE [LARGE SCALE GENOMIC DNA]</scope>
    <source>
        <strain evidence="6">ATCC 700253 / DSM 10332 / NAL</strain>
    </source>
</reference>
<dbReference type="GO" id="GO:0005524">
    <property type="term" value="F:ATP binding"/>
    <property type="evidence" value="ECO:0007669"/>
    <property type="project" value="UniProtKB-KW"/>
</dbReference>
<dbReference type="SUPFAM" id="SSF55729">
    <property type="entry name" value="Acyl-CoA N-acyltransferases (Nat)"/>
    <property type="match status" value="1"/>
</dbReference>
<dbReference type="GO" id="GO:0016874">
    <property type="term" value="F:ligase activity"/>
    <property type="evidence" value="ECO:0007669"/>
    <property type="project" value="UniProtKB-KW"/>
</dbReference>
<keyword evidence="2" id="KW-0547">Nucleotide-binding</keyword>
<dbReference type="PATRIC" id="fig|679936.5.peg.101"/>
<dbReference type="PROSITE" id="PS51186">
    <property type="entry name" value="GNAT"/>
    <property type="match status" value="1"/>
</dbReference>
<evidence type="ECO:0000256" key="1">
    <source>
        <dbReference type="ARBA" id="ARBA00022598"/>
    </source>
</evidence>
<evidence type="ECO:0000259" key="4">
    <source>
        <dbReference type="PROSITE" id="PS51186"/>
    </source>
</evidence>
<organism evidence="5 6">
    <name type="scientific">Sulfobacillus acidophilus (strain ATCC 700253 / DSM 10332 / NAL)</name>
    <dbReference type="NCBI Taxonomy" id="679936"/>
    <lineage>
        <taxon>Bacteria</taxon>
        <taxon>Bacillati</taxon>
        <taxon>Bacillota</taxon>
        <taxon>Clostridia</taxon>
        <taxon>Eubacteriales</taxon>
        <taxon>Clostridiales Family XVII. Incertae Sedis</taxon>
        <taxon>Sulfobacillus</taxon>
    </lineage>
</organism>
<dbReference type="PANTHER" id="PTHR43334:SF1">
    <property type="entry name" value="3-HYDROXYPROPIONATE--COA LIGASE [ADP-FORMING]"/>
    <property type="match status" value="1"/>
</dbReference>
<proteinExistence type="predicted"/>
<dbReference type="InterPro" id="IPR016181">
    <property type="entry name" value="Acyl_CoA_acyltransferase"/>
</dbReference>
<dbReference type="EMBL" id="CP003179">
    <property type="protein sequence ID" value="AEW03667.1"/>
    <property type="molecule type" value="Genomic_DNA"/>
</dbReference>
<dbReference type="Gene3D" id="3.40.630.30">
    <property type="match status" value="1"/>
</dbReference>
<sequence length="775" mass="85106">MARVILRDGRVAELRPPNPTPEDRERLHDLFRRCSKDSLYFRFFHVVADVGEDELTRMMTIIPGHSYALVCDAGEAFLAIGNYVQSGPGIAEVAFLVDDQLHGRGLGTLLLEHMAHHAWLEGFRQFEAYVLSDNYQMLRVFRSSGFQLEQKWEDGALHLVLPLNITERQRALQALREKLATAASLHPFFHPRTVAVIGASRDPERLGHVLLQHIIAGNFQGTVYPVNPQASAVAAVHAYPRIQDVPEPVDLAVIVVPVRELEPVVNECIAAHVRAVVITTSGLSDAGEDGAQLEKTLTARLRQAGIRLMGPNCLGLLTTHPNVRLNASFAPKLPRPGRLALASHSGALGIAILDYADRMGLGISRFASLGNKPDVSGNDLLQYWEDDPDTDVIMLYLESFGNPRKFSQITRRISRTKPILVVKSARTRRTRPDVTTRSMRWDMLDAPVDALFRQSGIIRADTLEELFDVAAILTSQPLPRGRRVALVTNSAAGATIAEDALITEGLQLACPAIDLGFDALADRYARAIPDILARDDVDALMVLYVPVGLSETEAVLSAIREAVARSRQSGAPLTPVVANVLMNDPVQQRFLPAGETRIPVYPFPELAVRALARVARYAEYVRQPAGRIPDLPHLDTERARTLVTDWMHQGLPSLQGDAVTPLLEAIGIPARIEAYPANDAGWSLAVVTDKVFGPILGLQGTTPRIRLVPLTDQDASNLVSHCPDPLKPLLYELVLRVSRLVDEVPEIQSIELAHGHLKNHTLTIGQAEITLSRAT</sequence>
<keyword evidence="6" id="KW-1185">Reference proteome</keyword>
<dbReference type="Gene3D" id="3.40.50.261">
    <property type="entry name" value="Succinyl-CoA synthetase domains"/>
    <property type="match status" value="2"/>
</dbReference>
<gene>
    <name evidence="5" type="ordered locus">Sulac_0094</name>
</gene>
<dbReference type="Pfam" id="PF13607">
    <property type="entry name" value="Succ_CoA_lig"/>
    <property type="match status" value="1"/>
</dbReference>
<dbReference type="InterPro" id="IPR016102">
    <property type="entry name" value="Succinyl-CoA_synth-like"/>
</dbReference>
<evidence type="ECO:0000313" key="6">
    <source>
        <dbReference type="Proteomes" id="UP000005439"/>
    </source>
</evidence>
<dbReference type="Gene3D" id="3.40.50.720">
    <property type="entry name" value="NAD(P)-binding Rossmann-like Domain"/>
    <property type="match status" value="1"/>
</dbReference>
<dbReference type="Pfam" id="PF13380">
    <property type="entry name" value="CoA_binding_2"/>
    <property type="match status" value="1"/>
</dbReference>
<dbReference type="STRING" id="679936.Sulac_0094"/>
<dbReference type="InterPro" id="IPR036291">
    <property type="entry name" value="NAD(P)-bd_dom_sf"/>
</dbReference>
<dbReference type="SMART" id="SM00881">
    <property type="entry name" value="CoA_binding"/>
    <property type="match status" value="1"/>
</dbReference>
<dbReference type="InterPro" id="IPR000182">
    <property type="entry name" value="GNAT_dom"/>
</dbReference>
<dbReference type="HOGENOM" id="CLU_007415_3_0_9"/>
<protein>
    <submittedName>
        <fullName evidence="5">CoA-binding domain protein</fullName>
    </submittedName>
</protein>
<reference evidence="5 6" key="2">
    <citation type="journal article" date="2012" name="Stand. Genomic Sci.">
        <title>Complete genome sequence of the moderately thermophilic mineral-sulfide-oxidizing firmicute Sulfobacillus acidophilus type strain (NAL(T)).</title>
        <authorList>
            <person name="Anderson I."/>
            <person name="Chertkov O."/>
            <person name="Chen A."/>
            <person name="Saunders E."/>
            <person name="Lapidus A."/>
            <person name="Nolan M."/>
            <person name="Lucas S."/>
            <person name="Hammon N."/>
            <person name="Deshpande S."/>
            <person name="Cheng J.F."/>
            <person name="Han C."/>
            <person name="Tapia R."/>
            <person name="Goodwin L.A."/>
            <person name="Pitluck S."/>
            <person name="Liolios K."/>
            <person name="Pagani I."/>
            <person name="Ivanova N."/>
            <person name="Mikhailova N."/>
            <person name="Pati A."/>
            <person name="Palaniappan K."/>
            <person name="Land M."/>
            <person name="Pan C."/>
            <person name="Rohde M."/>
            <person name="Pukall R."/>
            <person name="Goker M."/>
            <person name="Detter J.C."/>
            <person name="Woyke T."/>
            <person name="Bristow J."/>
            <person name="Eisen J.A."/>
            <person name="Markowitz V."/>
            <person name="Hugenholtz P."/>
            <person name="Kyrpides N.C."/>
            <person name="Klenk H.P."/>
            <person name="Mavromatis K."/>
        </authorList>
    </citation>
    <scope>NUCLEOTIDE SEQUENCE [LARGE SCALE GENOMIC DNA]</scope>
    <source>
        <strain evidence="6">ATCC 700253 / DSM 10332 / NAL</strain>
    </source>
</reference>
<dbReference type="InterPro" id="IPR003781">
    <property type="entry name" value="CoA-bd"/>
</dbReference>
<dbReference type="Pfam" id="PF00583">
    <property type="entry name" value="Acetyltransf_1"/>
    <property type="match status" value="1"/>
</dbReference>